<dbReference type="GO" id="GO:0071972">
    <property type="term" value="F:peptidoglycan L,D-transpeptidase activity"/>
    <property type="evidence" value="ECO:0007669"/>
    <property type="project" value="TreeGrafter"/>
</dbReference>
<dbReference type="InterPro" id="IPR038063">
    <property type="entry name" value="Transpep_catalytic_dom"/>
</dbReference>
<evidence type="ECO:0000256" key="3">
    <source>
        <dbReference type="ARBA" id="ARBA00022737"/>
    </source>
</evidence>
<dbReference type="SUPFAM" id="SSF141523">
    <property type="entry name" value="L,D-transpeptidase catalytic domain-like"/>
    <property type="match status" value="1"/>
</dbReference>
<dbReference type="AlphaFoldDB" id="A0A4Q1RG35"/>
<dbReference type="OrthoDB" id="1827423at2"/>
<name>A0A4Q1RG35_9FIRM</name>
<dbReference type="RefSeq" id="WP_129257207.1">
    <property type="nucleotide sequence ID" value="NZ_SDKC01000001.1"/>
</dbReference>
<protein>
    <submittedName>
        <fullName evidence="11">L,D-transpeptidase</fullName>
    </submittedName>
</protein>
<keyword evidence="3" id="KW-0677">Repeat</keyword>
<evidence type="ECO:0000256" key="7">
    <source>
        <dbReference type="PROSITE-ProRule" id="PRU00591"/>
    </source>
</evidence>
<keyword evidence="12" id="KW-1185">Reference proteome</keyword>
<feature type="domain" description="L,D-TPase catalytic" evidence="10">
    <location>
        <begin position="568"/>
        <end position="697"/>
    </location>
</feature>
<dbReference type="SUPFAM" id="SSF69360">
    <property type="entry name" value="Cell wall binding repeat"/>
    <property type="match status" value="3"/>
</dbReference>
<keyword evidence="2" id="KW-0808">Transferase</keyword>
<keyword evidence="6 8" id="KW-0961">Cell wall biogenesis/degradation</keyword>
<comment type="caution">
    <text evidence="11">The sequence shown here is derived from an EMBL/GenBank/DDBJ whole genome shotgun (WGS) entry which is preliminary data.</text>
</comment>
<dbReference type="GO" id="GO:0071555">
    <property type="term" value="P:cell wall organization"/>
    <property type="evidence" value="ECO:0007669"/>
    <property type="project" value="UniProtKB-UniRule"/>
</dbReference>
<evidence type="ECO:0000313" key="11">
    <source>
        <dbReference type="EMBL" id="RXS74591.1"/>
    </source>
</evidence>
<dbReference type="Gene3D" id="2.10.270.10">
    <property type="entry name" value="Cholin Binding"/>
    <property type="match status" value="7"/>
</dbReference>
<evidence type="ECO:0000256" key="6">
    <source>
        <dbReference type="ARBA" id="ARBA00023316"/>
    </source>
</evidence>
<evidence type="ECO:0000256" key="2">
    <source>
        <dbReference type="ARBA" id="ARBA00022679"/>
    </source>
</evidence>
<dbReference type="CDD" id="cd16913">
    <property type="entry name" value="YkuD_like"/>
    <property type="match status" value="1"/>
</dbReference>
<keyword evidence="5 8" id="KW-0573">Peptidoglycan synthesis</keyword>
<dbReference type="PANTHER" id="PTHR30582">
    <property type="entry name" value="L,D-TRANSPEPTIDASE"/>
    <property type="match status" value="1"/>
</dbReference>
<evidence type="ECO:0000256" key="5">
    <source>
        <dbReference type="ARBA" id="ARBA00022984"/>
    </source>
</evidence>
<feature type="repeat" description="Cell wall-binding" evidence="7">
    <location>
        <begin position="433"/>
        <end position="452"/>
    </location>
</feature>
<dbReference type="EMBL" id="SDKC01000001">
    <property type="protein sequence ID" value="RXS74591.1"/>
    <property type="molecule type" value="Genomic_DNA"/>
</dbReference>
<evidence type="ECO:0000256" key="4">
    <source>
        <dbReference type="ARBA" id="ARBA00022960"/>
    </source>
</evidence>
<keyword evidence="4 8" id="KW-0133">Cell shape</keyword>
<evidence type="ECO:0000256" key="9">
    <source>
        <dbReference type="SAM" id="SignalP"/>
    </source>
</evidence>
<evidence type="ECO:0000259" key="10">
    <source>
        <dbReference type="PROSITE" id="PS52029"/>
    </source>
</evidence>
<dbReference type="Pfam" id="PF01473">
    <property type="entry name" value="Choline_bind_1"/>
    <property type="match status" value="5"/>
</dbReference>
<dbReference type="InterPro" id="IPR005490">
    <property type="entry name" value="LD_TPept_cat_dom"/>
</dbReference>
<dbReference type="UniPathway" id="UPA00219"/>
<dbReference type="GO" id="GO:0008360">
    <property type="term" value="P:regulation of cell shape"/>
    <property type="evidence" value="ECO:0007669"/>
    <property type="project" value="UniProtKB-UniRule"/>
</dbReference>
<dbReference type="Gene3D" id="2.40.440.10">
    <property type="entry name" value="L,D-transpeptidase catalytic domain-like"/>
    <property type="match status" value="1"/>
</dbReference>
<comment type="pathway">
    <text evidence="1 8">Cell wall biogenesis; peptidoglycan biosynthesis.</text>
</comment>
<dbReference type="GO" id="GO:0016740">
    <property type="term" value="F:transferase activity"/>
    <property type="evidence" value="ECO:0007669"/>
    <property type="project" value="UniProtKB-KW"/>
</dbReference>
<feature type="signal peptide" evidence="9">
    <location>
        <begin position="1"/>
        <end position="25"/>
    </location>
</feature>
<feature type="chain" id="PRO_5038512154" evidence="9">
    <location>
        <begin position="26"/>
        <end position="737"/>
    </location>
</feature>
<feature type="repeat" description="Cell wall-binding" evidence="7">
    <location>
        <begin position="413"/>
        <end position="432"/>
    </location>
</feature>
<dbReference type="Pfam" id="PF19127">
    <property type="entry name" value="Choline_bind_3"/>
    <property type="match status" value="2"/>
</dbReference>
<keyword evidence="9" id="KW-0732">Signal</keyword>
<feature type="repeat" description="Cell wall-binding" evidence="7">
    <location>
        <begin position="393"/>
        <end position="412"/>
    </location>
</feature>
<dbReference type="PROSITE" id="PS52029">
    <property type="entry name" value="LD_TPASE"/>
    <property type="match status" value="1"/>
</dbReference>
<sequence length="737" mass="82453">MKKRKNILLALGIVLTMSMAVPSAAAVNRESGKQSVASQEVTQDVQEVLEQDLLTDVSEQAVKPQWKQVSVNDDTKWMLQLNQETNAADGAYVINGKTYWFDQEGYLVTGTVKVEKTTTGDATTGKAALKAGTYFFQNVGESPEKDDLGSMVKNAWVNDAEDGSAWFYMGTDGTIDTGISGWQQVEQSFWVKADKGVGAIQEEGWYQINGAWYYLQADGFRDETKIGIQEVNGKTYCLNKDGIVQKGFQILDGIGYICDVQKGTVVKADNCWELVAGDYYWYEDGKPATGWRVVKGKHFYMNPENGKMMTGFYKDETGKLYYSDIYGARLEQAGWNLINNTWYWINTDASVATGWVSPNGKTKYYMGEDGAMTVGWCVIDGTYYFFTGSGAMHTGWLQRFSGWYYLNEDGTMATGWKVVNGKWYYFDENGMMQTGWTQVNSVWYYMDANGTMQTGWLKVPSGWYYLSGNGAMMTGWYVVNGKWYYSNAAGTMMTGWVECPSGWYYTDASGAMQTGWARIKGKWYYLDAAKGGAATVGWKRIGNFKYYFNEYCAMEQDLDNILGRQSSYQITVNRVKCQVMVYAKSETGKYDIPVKTFTCSVGKAGTPTHAGQYATLKRSNPVELMGPSYGKYGTQINIYGDWFHSVACSNEDPTFALSAGNFNMLGQPASHGCVRLCVRDAKWIYDNCGLYTTVLISDTEATPFDRPATIKIPSGQNWDPTDEVALKILAGKNNNKK</sequence>
<accession>A0A4Q1RG35</accession>
<dbReference type="PANTHER" id="PTHR30582:SF2">
    <property type="entry name" value="L,D-TRANSPEPTIDASE YCIB-RELATED"/>
    <property type="match status" value="1"/>
</dbReference>
<organism evidence="11 12">
    <name type="scientific">Blautia faecicola</name>
    <dbReference type="NCBI Taxonomy" id="2509240"/>
    <lineage>
        <taxon>Bacteria</taxon>
        <taxon>Bacillati</taxon>
        <taxon>Bacillota</taxon>
        <taxon>Clostridia</taxon>
        <taxon>Lachnospirales</taxon>
        <taxon>Lachnospiraceae</taxon>
        <taxon>Blautia</taxon>
    </lineage>
</organism>
<dbReference type="InterPro" id="IPR018337">
    <property type="entry name" value="Cell_wall/Cho-bd_repeat"/>
</dbReference>
<evidence type="ECO:0000256" key="1">
    <source>
        <dbReference type="ARBA" id="ARBA00004752"/>
    </source>
</evidence>
<evidence type="ECO:0000256" key="8">
    <source>
        <dbReference type="PROSITE-ProRule" id="PRU01373"/>
    </source>
</evidence>
<dbReference type="Pfam" id="PF03734">
    <property type="entry name" value="YkuD"/>
    <property type="match status" value="1"/>
</dbReference>
<dbReference type="GO" id="GO:0005576">
    <property type="term" value="C:extracellular region"/>
    <property type="evidence" value="ECO:0007669"/>
    <property type="project" value="TreeGrafter"/>
</dbReference>
<feature type="repeat" description="Cell wall-binding" evidence="7">
    <location>
        <begin position="473"/>
        <end position="492"/>
    </location>
</feature>
<gene>
    <name evidence="11" type="ORF">ETP43_04800</name>
</gene>
<feature type="active site" description="Nucleophile" evidence="8">
    <location>
        <position position="673"/>
    </location>
</feature>
<dbReference type="InterPro" id="IPR050979">
    <property type="entry name" value="LD-transpeptidase"/>
</dbReference>
<dbReference type="Proteomes" id="UP000290106">
    <property type="component" value="Unassembled WGS sequence"/>
</dbReference>
<proteinExistence type="predicted"/>
<feature type="repeat" description="Cell wall-binding" evidence="7">
    <location>
        <begin position="202"/>
        <end position="221"/>
    </location>
</feature>
<feature type="active site" description="Proton donor/acceptor" evidence="8">
    <location>
        <position position="644"/>
    </location>
</feature>
<evidence type="ECO:0000313" key="12">
    <source>
        <dbReference type="Proteomes" id="UP000290106"/>
    </source>
</evidence>
<dbReference type="GO" id="GO:0018104">
    <property type="term" value="P:peptidoglycan-protein cross-linking"/>
    <property type="evidence" value="ECO:0007669"/>
    <property type="project" value="TreeGrafter"/>
</dbReference>
<dbReference type="PROSITE" id="PS51170">
    <property type="entry name" value="CW"/>
    <property type="match status" value="6"/>
</dbReference>
<reference evidence="11 12" key="1">
    <citation type="submission" date="2019-01" db="EMBL/GenBank/DDBJ databases">
        <title>Blautia sp. nov. KGMB01111 isolated human feces.</title>
        <authorList>
            <person name="Park J.-E."/>
            <person name="Kim J.-S."/>
            <person name="Park S.-H."/>
        </authorList>
    </citation>
    <scope>NUCLEOTIDE SEQUENCE [LARGE SCALE GENOMIC DNA]</scope>
    <source>
        <strain evidence="11 12">KGMB01111</strain>
    </source>
</reference>
<feature type="repeat" description="Cell wall-binding" evidence="7">
    <location>
        <begin position="453"/>
        <end position="472"/>
    </location>
</feature>